<dbReference type="CDD" id="cd17292">
    <property type="entry name" value="RMtype1_S_LlaA17I_TRD2-CR2_like"/>
    <property type="match status" value="1"/>
</dbReference>
<keyword evidence="5" id="KW-0540">Nuclease</keyword>
<dbReference type="SUPFAM" id="SSF116734">
    <property type="entry name" value="DNA methylase specificity domain"/>
    <property type="match status" value="2"/>
</dbReference>
<dbReference type="AlphaFoldDB" id="A0A9Y2AE51"/>
<dbReference type="RefSeq" id="WP_147669804.1">
    <property type="nucleotide sequence ID" value="NZ_CP120678.1"/>
</dbReference>
<dbReference type="Gene3D" id="3.90.220.20">
    <property type="entry name" value="DNA methylase specificity domains"/>
    <property type="match status" value="2"/>
</dbReference>
<dbReference type="GO" id="GO:0009307">
    <property type="term" value="P:DNA restriction-modification system"/>
    <property type="evidence" value="ECO:0007669"/>
    <property type="project" value="UniProtKB-KW"/>
</dbReference>
<dbReference type="PANTHER" id="PTHR30408">
    <property type="entry name" value="TYPE-1 RESTRICTION ENZYME ECOKI SPECIFICITY PROTEIN"/>
    <property type="match status" value="1"/>
</dbReference>
<keyword evidence="2" id="KW-0680">Restriction system</keyword>
<evidence type="ECO:0000313" key="6">
    <source>
        <dbReference type="Proteomes" id="UP001243623"/>
    </source>
</evidence>
<keyword evidence="6" id="KW-1185">Reference proteome</keyword>
<evidence type="ECO:0000256" key="2">
    <source>
        <dbReference type="ARBA" id="ARBA00022747"/>
    </source>
</evidence>
<evidence type="ECO:0000256" key="1">
    <source>
        <dbReference type="ARBA" id="ARBA00010923"/>
    </source>
</evidence>
<dbReference type="Pfam" id="PF01420">
    <property type="entry name" value="Methylase_S"/>
    <property type="match status" value="2"/>
</dbReference>
<feature type="domain" description="Type I restriction modification DNA specificity" evidence="4">
    <location>
        <begin position="17"/>
        <end position="168"/>
    </location>
</feature>
<dbReference type="REBASE" id="725073">
    <property type="entry name" value="S.Sba92133ORF8105P"/>
</dbReference>
<dbReference type="CDD" id="cd17288">
    <property type="entry name" value="RMtype1_S_LlaAI06ORF1089P_TRD1-CR1_like"/>
    <property type="match status" value="1"/>
</dbReference>
<dbReference type="Proteomes" id="UP001243623">
    <property type="component" value="Chromosome"/>
</dbReference>
<reference evidence="5" key="1">
    <citation type="submission" date="2023-03" db="EMBL/GenBank/DDBJ databases">
        <title>Selenobaculum gbiensis gen. nov. sp. nov., a new bacterium isolated from the gut microbiota of IBD patient.</title>
        <authorList>
            <person name="Yeo S."/>
            <person name="Park H."/>
            <person name="Huh C.S."/>
        </authorList>
    </citation>
    <scope>NUCLEOTIDE SEQUENCE</scope>
    <source>
        <strain evidence="5">ICN-92133</strain>
    </source>
</reference>
<keyword evidence="5" id="KW-0255">Endonuclease</keyword>
<dbReference type="GO" id="GO:0003677">
    <property type="term" value="F:DNA binding"/>
    <property type="evidence" value="ECO:0007669"/>
    <property type="project" value="UniProtKB-KW"/>
</dbReference>
<keyword evidence="3" id="KW-0238">DNA-binding</keyword>
<name>A0A9Y2AE51_9FIRM</name>
<evidence type="ECO:0000259" key="4">
    <source>
        <dbReference type="Pfam" id="PF01420"/>
    </source>
</evidence>
<sequence>MTEKKNRPEVRFKEFSDEWEQRKLETVVDVCSGKDYKHLSEGDIPVYGTGGYMLSVDKALSYDDDAIGIGRKGTIDKPYILKAPFWTVDTLFYAVPRNDIDLNFAFDIFQNIDWRKKDESTGVPSLSKTAINEIEVLVPEYLEQQVIGTYFRNLDNLITLHQRKYDKLVNIKKSCLEKMFPKKGEDKPEIRFKGFNDSWEQSKFGELGSVAMCKRIFKEQTSEEGDVPFYKIGTFGAEPDAYISRELFEAYKSKYPYPDKGAILISASGSIGRTVEFTGKDEYFQDSNIVWLKHDERIDDTFLKYIYEVTVWSGIEGSTIKRLYNDNILKTEVKLPSVEAQYQIGVYFKNLDNIITLHQRQLEKLKNIKKSCLEKMFV</sequence>
<comment type="similarity">
    <text evidence="1">Belongs to the type-I restriction system S methylase family.</text>
</comment>
<proteinExistence type="inferred from homology"/>
<dbReference type="EMBL" id="CP120678">
    <property type="protein sequence ID" value="WIW69880.1"/>
    <property type="molecule type" value="Genomic_DNA"/>
</dbReference>
<dbReference type="KEGG" id="sgbi:P3F81_08100"/>
<keyword evidence="5" id="KW-0378">Hydrolase</keyword>
<dbReference type="InterPro" id="IPR052021">
    <property type="entry name" value="Type-I_RS_S_subunit"/>
</dbReference>
<dbReference type="EC" id="3.1.21.-" evidence="5"/>
<gene>
    <name evidence="5" type="ORF">P3F81_08100</name>
</gene>
<protein>
    <submittedName>
        <fullName evidence="5">Restriction endonuclease subunit S</fullName>
        <ecNumber evidence="5">3.1.21.-</ecNumber>
    </submittedName>
</protein>
<dbReference type="GO" id="GO:0004519">
    <property type="term" value="F:endonuclease activity"/>
    <property type="evidence" value="ECO:0007669"/>
    <property type="project" value="UniProtKB-KW"/>
</dbReference>
<evidence type="ECO:0000256" key="3">
    <source>
        <dbReference type="ARBA" id="ARBA00023125"/>
    </source>
</evidence>
<dbReference type="GO" id="GO:0016787">
    <property type="term" value="F:hydrolase activity"/>
    <property type="evidence" value="ECO:0007669"/>
    <property type="project" value="UniProtKB-KW"/>
</dbReference>
<evidence type="ECO:0000313" key="5">
    <source>
        <dbReference type="EMBL" id="WIW69880.1"/>
    </source>
</evidence>
<feature type="domain" description="Type I restriction modification DNA specificity" evidence="4">
    <location>
        <begin position="197"/>
        <end position="366"/>
    </location>
</feature>
<dbReference type="InterPro" id="IPR044946">
    <property type="entry name" value="Restrct_endonuc_typeI_TRD_sf"/>
</dbReference>
<dbReference type="PANTHER" id="PTHR30408:SF12">
    <property type="entry name" value="TYPE I RESTRICTION ENZYME MJAVIII SPECIFICITY SUBUNIT"/>
    <property type="match status" value="1"/>
</dbReference>
<dbReference type="Gene3D" id="1.10.287.1120">
    <property type="entry name" value="Bipartite methylase S protein"/>
    <property type="match status" value="2"/>
</dbReference>
<dbReference type="InterPro" id="IPR000055">
    <property type="entry name" value="Restrct_endonuc_typeI_TRD"/>
</dbReference>
<accession>A0A9Y2AE51</accession>
<organism evidence="5 6">
    <name type="scientific">Selenobaculum gibii</name>
    <dbReference type="NCBI Taxonomy" id="3054208"/>
    <lineage>
        <taxon>Bacteria</taxon>
        <taxon>Bacillati</taxon>
        <taxon>Bacillota</taxon>
        <taxon>Negativicutes</taxon>
        <taxon>Selenomonadales</taxon>
        <taxon>Selenomonadaceae</taxon>
        <taxon>Selenobaculum</taxon>
    </lineage>
</organism>